<dbReference type="GO" id="GO:0016020">
    <property type="term" value="C:membrane"/>
    <property type="evidence" value="ECO:0007669"/>
    <property type="project" value="UniProtKB-SubCell"/>
</dbReference>
<reference evidence="7" key="2">
    <citation type="submission" date="2023-04" db="EMBL/GenBank/DDBJ databases">
        <authorList>
            <person name="Bu L."/>
            <person name="Lu L."/>
            <person name="Laidemitt M.R."/>
            <person name="Zhang S.M."/>
            <person name="Mutuku M."/>
            <person name="Mkoji G."/>
            <person name="Steinauer M."/>
            <person name="Loker E.S."/>
        </authorList>
    </citation>
    <scope>NUCLEOTIDE SEQUENCE</scope>
    <source>
        <strain evidence="7">KasaAsao</strain>
        <tissue evidence="7">Whole Snail</tissue>
    </source>
</reference>
<feature type="chain" id="PRO_5042098878" evidence="5">
    <location>
        <begin position="24"/>
        <end position="323"/>
    </location>
</feature>
<evidence type="ECO:0000256" key="1">
    <source>
        <dbReference type="ARBA" id="ARBA00004167"/>
    </source>
</evidence>
<dbReference type="InterPro" id="IPR001119">
    <property type="entry name" value="SLH_dom"/>
</dbReference>
<comment type="caution">
    <text evidence="7">The sequence shown here is derived from an EMBL/GenBank/DDBJ whole genome shotgun (WGS) entry which is preliminary data.</text>
</comment>
<dbReference type="PROSITE" id="PS52015">
    <property type="entry name" value="TONB_CTD"/>
    <property type="match status" value="1"/>
</dbReference>
<dbReference type="InterPro" id="IPR006260">
    <property type="entry name" value="TonB/TolA_C"/>
</dbReference>
<dbReference type="EMBL" id="JASAOG010000477">
    <property type="protein sequence ID" value="KAK0039203.1"/>
    <property type="molecule type" value="Genomic_DNA"/>
</dbReference>
<evidence type="ECO:0000256" key="4">
    <source>
        <dbReference type="ARBA" id="ARBA00023136"/>
    </source>
</evidence>
<comment type="subcellular location">
    <subcellularLocation>
        <location evidence="1">Membrane</location>
        <topology evidence="1">Single-pass membrane protein</topology>
    </subcellularLocation>
</comment>
<name>A0AAD8AP10_BIOPF</name>
<evidence type="ECO:0000256" key="2">
    <source>
        <dbReference type="ARBA" id="ARBA00022692"/>
    </source>
</evidence>
<dbReference type="NCBIfam" id="TIGR01352">
    <property type="entry name" value="tonB_Cterm"/>
    <property type="match status" value="1"/>
</dbReference>
<keyword evidence="2" id="KW-0812">Transmembrane</keyword>
<dbReference type="Gene3D" id="3.30.1150.10">
    <property type="match status" value="1"/>
</dbReference>
<keyword evidence="3" id="KW-1133">Transmembrane helix</keyword>
<protein>
    <submittedName>
        <fullName evidence="7">TonB family protein</fullName>
    </submittedName>
</protein>
<dbReference type="Pfam" id="PF03544">
    <property type="entry name" value="TonB_C"/>
    <property type="match status" value="1"/>
</dbReference>
<dbReference type="Pfam" id="PF00395">
    <property type="entry name" value="SLH"/>
    <property type="match status" value="1"/>
</dbReference>
<dbReference type="GO" id="GO:0055085">
    <property type="term" value="P:transmembrane transport"/>
    <property type="evidence" value="ECO:0007669"/>
    <property type="project" value="InterPro"/>
</dbReference>
<reference evidence="7" key="1">
    <citation type="journal article" date="2023" name="PLoS Negl. Trop. Dis.">
        <title>A genome sequence for Biomphalaria pfeifferi, the major vector snail for the human-infecting parasite Schistosoma mansoni.</title>
        <authorList>
            <person name="Bu L."/>
            <person name="Lu L."/>
            <person name="Laidemitt M.R."/>
            <person name="Zhang S.M."/>
            <person name="Mutuku M."/>
            <person name="Mkoji G."/>
            <person name="Steinauer M."/>
            <person name="Loker E.S."/>
        </authorList>
    </citation>
    <scope>NUCLEOTIDE SEQUENCE</scope>
    <source>
        <strain evidence="7">KasaAsao</strain>
    </source>
</reference>
<keyword evidence="4" id="KW-0472">Membrane</keyword>
<gene>
    <name evidence="7" type="ORF">Bpfe_031356</name>
</gene>
<keyword evidence="5" id="KW-0732">Signal</keyword>
<evidence type="ECO:0000259" key="6">
    <source>
        <dbReference type="PROSITE" id="PS52015"/>
    </source>
</evidence>
<dbReference type="AlphaFoldDB" id="A0AAD8AP10"/>
<accession>A0AAD8AP10</accession>
<proteinExistence type="predicted"/>
<feature type="domain" description="TonB C-terminal" evidence="6">
    <location>
        <begin position="45"/>
        <end position="137"/>
    </location>
</feature>
<dbReference type="InterPro" id="IPR037682">
    <property type="entry name" value="TonB_C"/>
</dbReference>
<dbReference type="Proteomes" id="UP001233172">
    <property type="component" value="Unassembled WGS sequence"/>
</dbReference>
<evidence type="ECO:0000256" key="5">
    <source>
        <dbReference type="SAM" id="SignalP"/>
    </source>
</evidence>
<organism evidence="7 8">
    <name type="scientific">Biomphalaria pfeifferi</name>
    <name type="common">Bloodfluke planorb</name>
    <name type="synonym">Freshwater snail</name>
    <dbReference type="NCBI Taxonomy" id="112525"/>
    <lineage>
        <taxon>Eukaryota</taxon>
        <taxon>Metazoa</taxon>
        <taxon>Spiralia</taxon>
        <taxon>Lophotrochozoa</taxon>
        <taxon>Mollusca</taxon>
        <taxon>Gastropoda</taxon>
        <taxon>Heterobranchia</taxon>
        <taxon>Euthyneura</taxon>
        <taxon>Panpulmonata</taxon>
        <taxon>Hygrophila</taxon>
        <taxon>Lymnaeoidea</taxon>
        <taxon>Planorbidae</taxon>
        <taxon>Biomphalaria</taxon>
    </lineage>
</organism>
<feature type="signal peptide" evidence="5">
    <location>
        <begin position="1"/>
        <end position="23"/>
    </location>
</feature>
<keyword evidence="8" id="KW-1185">Reference proteome</keyword>
<evidence type="ECO:0000313" key="7">
    <source>
        <dbReference type="EMBL" id="KAK0039203.1"/>
    </source>
</evidence>
<sequence length="323" mass="35578">MSRITAVLSVVLLVLLTISNLPAQKKAEVQVVPKTSPESITKICKTLILGKITNNPKPEYPEEARKSYIGGTVEVVVKIDEKGKVTEVEKVTGNTALHGAAVAAALKAKFSPTICDGAEARISGVIVYNFLPFPFTETYFTPAKIEEFTDINKDSEYFETLLDLTENYKLAYGFADKKFRADAPVSRGDFAHSLRLTLDLLSERARIAGKIPREIGLFSAMNPQAINSFDKIVNFDSKQPYSESVKILLTKYDISLLDAQNRFQGSQPLTNNELIDIWTAIFGAEAVSVNFEKSANGDPIVTRGKFALFLQESLGVLTYKVLP</sequence>
<evidence type="ECO:0000313" key="8">
    <source>
        <dbReference type="Proteomes" id="UP001233172"/>
    </source>
</evidence>
<dbReference type="SUPFAM" id="SSF74653">
    <property type="entry name" value="TolA/TonB C-terminal domain"/>
    <property type="match status" value="1"/>
</dbReference>
<evidence type="ECO:0000256" key="3">
    <source>
        <dbReference type="ARBA" id="ARBA00022989"/>
    </source>
</evidence>